<dbReference type="InterPro" id="IPR018203">
    <property type="entry name" value="GDP_dissociation_inhibitor"/>
</dbReference>
<name>A0A1I7X7U1_HETBA</name>
<feature type="transmembrane region" description="Helical" evidence="2">
    <location>
        <begin position="12"/>
        <end position="34"/>
    </location>
</feature>
<dbReference type="PANTHER" id="PTHR11787">
    <property type="entry name" value="RAB GDP-DISSOCIATION INHIBITOR"/>
    <property type="match status" value="1"/>
</dbReference>
<accession>A0A1I7X7U1</accession>
<dbReference type="GO" id="GO:0005968">
    <property type="term" value="C:Rab-protein geranylgeranyltransferase complex"/>
    <property type="evidence" value="ECO:0007669"/>
    <property type="project" value="TreeGrafter"/>
</dbReference>
<dbReference type="PROSITE" id="PS51257">
    <property type="entry name" value="PROKAR_LIPOPROTEIN"/>
    <property type="match status" value="1"/>
</dbReference>
<reference evidence="4" key="1">
    <citation type="submission" date="2016-11" db="UniProtKB">
        <authorList>
            <consortium name="WormBaseParasite"/>
        </authorList>
    </citation>
    <scope>IDENTIFICATION</scope>
</reference>
<dbReference type="GO" id="GO:0005634">
    <property type="term" value="C:nucleus"/>
    <property type="evidence" value="ECO:0007669"/>
    <property type="project" value="TreeGrafter"/>
</dbReference>
<dbReference type="GO" id="GO:0016192">
    <property type="term" value="P:vesicle-mediated transport"/>
    <property type="evidence" value="ECO:0007669"/>
    <property type="project" value="TreeGrafter"/>
</dbReference>
<dbReference type="Proteomes" id="UP000095283">
    <property type="component" value="Unplaced"/>
</dbReference>
<evidence type="ECO:0000256" key="2">
    <source>
        <dbReference type="SAM" id="Phobius"/>
    </source>
</evidence>
<dbReference type="AlphaFoldDB" id="A0A1I7X7U1"/>
<protein>
    <submittedName>
        <fullName evidence="4">Uncharacterized protein</fullName>
    </submittedName>
</protein>
<keyword evidence="2" id="KW-1133">Transmembrane helix</keyword>
<evidence type="ECO:0000256" key="1">
    <source>
        <dbReference type="ARBA" id="ARBA00005593"/>
    </source>
</evidence>
<dbReference type="PRINTS" id="PR00891">
    <property type="entry name" value="RABGDIREP"/>
</dbReference>
<dbReference type="GO" id="GO:0007264">
    <property type="term" value="P:small GTPase-mediated signal transduction"/>
    <property type="evidence" value="ECO:0007669"/>
    <property type="project" value="InterPro"/>
</dbReference>
<evidence type="ECO:0000313" key="4">
    <source>
        <dbReference type="WBParaSite" id="Hba_13694"/>
    </source>
</evidence>
<keyword evidence="2" id="KW-0472">Membrane</keyword>
<dbReference type="GO" id="GO:0005829">
    <property type="term" value="C:cytosol"/>
    <property type="evidence" value="ECO:0007669"/>
    <property type="project" value="TreeGrafter"/>
</dbReference>
<dbReference type="InterPro" id="IPR036188">
    <property type="entry name" value="FAD/NAD-bd_sf"/>
</dbReference>
<dbReference type="PANTHER" id="PTHR11787:SF4">
    <property type="entry name" value="CHM, RAB ESCORT PROTEIN 1"/>
    <property type="match status" value="1"/>
</dbReference>
<dbReference type="Pfam" id="PF00996">
    <property type="entry name" value="GDI"/>
    <property type="match status" value="1"/>
</dbReference>
<dbReference type="WBParaSite" id="Hba_13694">
    <property type="protein sequence ID" value="Hba_13694"/>
    <property type="gene ID" value="Hba_13694"/>
</dbReference>
<sequence>MKTIDEWVDLQSVFLCSITVYSLISLISCWFIFIDVGGQLQYNREWKGRFGPSPFLTPLYGCGELSQCFCRLSAVFGGLYCLGRPLQALIEKNKRTNTLLTFGRIEIFYLVH</sequence>
<evidence type="ECO:0000313" key="3">
    <source>
        <dbReference type="Proteomes" id="UP000095283"/>
    </source>
</evidence>
<proteinExistence type="inferred from homology"/>
<keyword evidence="2" id="KW-0812">Transmembrane</keyword>
<organism evidence="3 4">
    <name type="scientific">Heterorhabditis bacteriophora</name>
    <name type="common">Entomopathogenic nematode worm</name>
    <dbReference type="NCBI Taxonomy" id="37862"/>
    <lineage>
        <taxon>Eukaryota</taxon>
        <taxon>Metazoa</taxon>
        <taxon>Ecdysozoa</taxon>
        <taxon>Nematoda</taxon>
        <taxon>Chromadorea</taxon>
        <taxon>Rhabditida</taxon>
        <taxon>Rhabditina</taxon>
        <taxon>Rhabditomorpha</taxon>
        <taxon>Strongyloidea</taxon>
        <taxon>Heterorhabditidae</taxon>
        <taxon>Heterorhabditis</taxon>
    </lineage>
</organism>
<dbReference type="GO" id="GO:0005092">
    <property type="term" value="F:GDP-dissociation inhibitor activity"/>
    <property type="evidence" value="ECO:0007669"/>
    <property type="project" value="InterPro"/>
</dbReference>
<dbReference type="Gene3D" id="3.50.50.60">
    <property type="entry name" value="FAD/NAD(P)-binding domain"/>
    <property type="match status" value="1"/>
</dbReference>
<comment type="similarity">
    <text evidence="1">Belongs to the Rab GDI family.</text>
</comment>
<keyword evidence="3" id="KW-1185">Reference proteome</keyword>